<comment type="caution">
    <text evidence="2">The sequence shown here is derived from an EMBL/GenBank/DDBJ whole genome shotgun (WGS) entry which is preliminary data.</text>
</comment>
<sequence length="50" mass="5912">MSTLSRMSFNLVKPKGSRPSIEYHLTLDMAKKLSMVERNEKGRHARRYFI</sequence>
<dbReference type="Pfam" id="PF08346">
    <property type="entry name" value="AntA"/>
    <property type="match status" value="1"/>
</dbReference>
<organism evidence="2 3">
    <name type="scientific">Bartonella japonica</name>
    <dbReference type="NCBI Taxonomy" id="357761"/>
    <lineage>
        <taxon>Bacteria</taxon>
        <taxon>Pseudomonadati</taxon>
        <taxon>Pseudomonadota</taxon>
        <taxon>Alphaproteobacteria</taxon>
        <taxon>Hyphomicrobiales</taxon>
        <taxon>Bartonellaceae</taxon>
        <taxon>Bartonella</taxon>
    </lineage>
</organism>
<protein>
    <submittedName>
        <fullName evidence="2">Phage anti-repressor protein</fullName>
    </submittedName>
</protein>
<proteinExistence type="predicted"/>
<gene>
    <name evidence="2" type="ORF">ABID39_000535</name>
</gene>
<dbReference type="InterPro" id="IPR013557">
    <property type="entry name" value="AntA/B_antirep"/>
</dbReference>
<feature type="domain" description="AntA/AntB antirepressor" evidence="1">
    <location>
        <begin position="10"/>
        <end position="39"/>
    </location>
</feature>
<keyword evidence="3" id="KW-1185">Reference proteome</keyword>
<reference evidence="2 3" key="1">
    <citation type="submission" date="2024-06" db="EMBL/GenBank/DDBJ databases">
        <title>Genomic Encyclopedia of Type Strains, Phase IV (KMG-IV): sequencing the most valuable type-strain genomes for metagenomic binning, comparative biology and taxonomic classification.</title>
        <authorList>
            <person name="Goeker M."/>
        </authorList>
    </citation>
    <scope>NUCLEOTIDE SEQUENCE [LARGE SCALE GENOMIC DNA]</scope>
    <source>
        <strain evidence="2 3">DSM 23650</strain>
    </source>
</reference>
<accession>A0ABV2FMW9</accession>
<dbReference type="EMBL" id="JBEPLT010000003">
    <property type="protein sequence ID" value="MET3559857.1"/>
    <property type="molecule type" value="Genomic_DNA"/>
</dbReference>
<evidence type="ECO:0000313" key="2">
    <source>
        <dbReference type="EMBL" id="MET3559857.1"/>
    </source>
</evidence>
<evidence type="ECO:0000259" key="1">
    <source>
        <dbReference type="Pfam" id="PF08346"/>
    </source>
</evidence>
<dbReference type="Proteomes" id="UP001549112">
    <property type="component" value="Unassembled WGS sequence"/>
</dbReference>
<evidence type="ECO:0000313" key="3">
    <source>
        <dbReference type="Proteomes" id="UP001549112"/>
    </source>
</evidence>
<name>A0ABV2FMW9_9HYPH</name>